<proteinExistence type="inferred from homology"/>
<evidence type="ECO:0000313" key="9">
    <source>
        <dbReference type="Proteomes" id="UP000476064"/>
    </source>
</evidence>
<evidence type="ECO:0000313" key="8">
    <source>
        <dbReference type="EMBL" id="QHT61085.1"/>
    </source>
</evidence>
<evidence type="ECO:0000259" key="7">
    <source>
        <dbReference type="Pfam" id="PF07683"/>
    </source>
</evidence>
<evidence type="ECO:0000256" key="5">
    <source>
        <dbReference type="ARBA" id="ARBA00049117"/>
    </source>
</evidence>
<dbReference type="GO" id="GO:0005737">
    <property type="term" value="C:cytoplasm"/>
    <property type="evidence" value="ECO:0007669"/>
    <property type="project" value="TreeGrafter"/>
</dbReference>
<keyword evidence="1" id="KW-0547">Nucleotide-binding</keyword>
<organism evidence="8 9">
    <name type="scientific">Paenibacillus lycopersici</name>
    <dbReference type="NCBI Taxonomy" id="2704462"/>
    <lineage>
        <taxon>Bacteria</taxon>
        <taxon>Bacillati</taxon>
        <taxon>Bacillota</taxon>
        <taxon>Bacilli</taxon>
        <taxon>Bacillales</taxon>
        <taxon>Paenibacillaceae</taxon>
        <taxon>Paenibacillus</taxon>
    </lineage>
</organism>
<dbReference type="GO" id="GO:0016787">
    <property type="term" value="F:hydrolase activity"/>
    <property type="evidence" value="ECO:0007669"/>
    <property type="project" value="UniProtKB-KW"/>
</dbReference>
<protein>
    <submittedName>
        <fullName evidence="8">GTP-binding protein</fullName>
    </submittedName>
</protein>
<dbReference type="EMBL" id="CP048209">
    <property type="protein sequence ID" value="QHT61085.1"/>
    <property type="molecule type" value="Genomic_DNA"/>
</dbReference>
<accession>A0A6C0G6E7</accession>
<dbReference type="SUPFAM" id="SSF90002">
    <property type="entry name" value="Hypothetical protein YjiA, C-terminal domain"/>
    <property type="match status" value="1"/>
</dbReference>
<name>A0A6C0G6E7_9BACL</name>
<comment type="catalytic activity">
    <reaction evidence="5">
        <text>GTP + H2O = GDP + phosphate + H(+)</text>
        <dbReference type="Rhea" id="RHEA:19669"/>
        <dbReference type="ChEBI" id="CHEBI:15377"/>
        <dbReference type="ChEBI" id="CHEBI:15378"/>
        <dbReference type="ChEBI" id="CHEBI:37565"/>
        <dbReference type="ChEBI" id="CHEBI:43474"/>
        <dbReference type="ChEBI" id="CHEBI:58189"/>
    </reaction>
    <physiologicalReaction direction="left-to-right" evidence="5">
        <dbReference type="Rhea" id="RHEA:19670"/>
    </physiologicalReaction>
</comment>
<keyword evidence="2" id="KW-0378">Hydrolase</keyword>
<evidence type="ECO:0000256" key="2">
    <source>
        <dbReference type="ARBA" id="ARBA00022801"/>
    </source>
</evidence>
<dbReference type="InterPro" id="IPR011629">
    <property type="entry name" value="CobW-like_C"/>
</dbReference>
<dbReference type="AlphaFoldDB" id="A0A6C0G6E7"/>
<dbReference type="InterPro" id="IPR027417">
    <property type="entry name" value="P-loop_NTPase"/>
</dbReference>
<gene>
    <name evidence="8" type="ORF">GXP70_14735</name>
</gene>
<dbReference type="PANTHER" id="PTHR13748:SF62">
    <property type="entry name" value="COBW DOMAIN-CONTAINING PROTEIN"/>
    <property type="match status" value="1"/>
</dbReference>
<dbReference type="CDD" id="cd03112">
    <property type="entry name" value="CobW-like"/>
    <property type="match status" value="1"/>
</dbReference>
<dbReference type="Pfam" id="PF02492">
    <property type="entry name" value="cobW"/>
    <property type="match status" value="1"/>
</dbReference>
<keyword evidence="3" id="KW-0143">Chaperone</keyword>
<dbReference type="KEGG" id="plyc:GXP70_14735"/>
<dbReference type="SUPFAM" id="SSF52540">
    <property type="entry name" value="P-loop containing nucleoside triphosphate hydrolases"/>
    <property type="match status" value="1"/>
</dbReference>
<dbReference type="Proteomes" id="UP000476064">
    <property type="component" value="Chromosome"/>
</dbReference>
<evidence type="ECO:0000256" key="4">
    <source>
        <dbReference type="ARBA" id="ARBA00034320"/>
    </source>
</evidence>
<evidence type="ECO:0000256" key="1">
    <source>
        <dbReference type="ARBA" id="ARBA00022741"/>
    </source>
</evidence>
<dbReference type="PANTHER" id="PTHR13748">
    <property type="entry name" value="COBW-RELATED"/>
    <property type="match status" value="1"/>
</dbReference>
<evidence type="ECO:0000256" key="3">
    <source>
        <dbReference type="ARBA" id="ARBA00023186"/>
    </source>
</evidence>
<dbReference type="Gene3D" id="3.30.1220.10">
    <property type="entry name" value="CobW-like, C-terminal domain"/>
    <property type="match status" value="1"/>
</dbReference>
<feature type="domain" description="CobW/HypB/UreG nucleotide-binding" evidence="6">
    <location>
        <begin position="4"/>
        <end position="186"/>
    </location>
</feature>
<dbReference type="InterPro" id="IPR036627">
    <property type="entry name" value="CobW-likC_sf"/>
</dbReference>
<feature type="domain" description="CobW C-terminal" evidence="7">
    <location>
        <begin position="252"/>
        <end position="333"/>
    </location>
</feature>
<dbReference type="InterPro" id="IPR003495">
    <property type="entry name" value="CobW/HypB/UreG_nucleotide-bd"/>
</dbReference>
<sequence>MRIPVLILSGFLGSGKTTLLLRLLAAAGKRGLKPGILMNELGRKDVDGLILQESLDLSISRLLDGCVCCSKKEEMTGKLLELIDDRPDLIVIELTGVANPEEVALALSDPQLLRQVKLQRIVTVLDAEHVLAYNSWFQSDQALVRTLRRQIETADVLVLNKLDLVSASVRFKVEKALRKQNATSPIWPAIQSNIDTDLLLEGIEKTMKASDARLTPLPGRGVGVSGKRRILDAVSNRSHENPSFTRVATLSFELPSLGQLTSRQIEQFLALHKEVLLRAKGYFKFSHQTEPFLLQYSGKRVTWEAAPQYEGVSYLVLIGLDWDEADVIRELEMTLERNGIRNA</sequence>
<comment type="similarity">
    <text evidence="4">Belongs to the SIMIBI class G3E GTPase family. ZNG1 subfamily.</text>
</comment>
<evidence type="ECO:0000259" key="6">
    <source>
        <dbReference type="Pfam" id="PF02492"/>
    </source>
</evidence>
<dbReference type="GO" id="GO:0000166">
    <property type="term" value="F:nucleotide binding"/>
    <property type="evidence" value="ECO:0007669"/>
    <property type="project" value="UniProtKB-KW"/>
</dbReference>
<keyword evidence="9" id="KW-1185">Reference proteome</keyword>
<dbReference type="Pfam" id="PF07683">
    <property type="entry name" value="CobW_C"/>
    <property type="match status" value="1"/>
</dbReference>
<dbReference type="RefSeq" id="WP_162357524.1">
    <property type="nucleotide sequence ID" value="NZ_CP048209.1"/>
</dbReference>
<dbReference type="InterPro" id="IPR051316">
    <property type="entry name" value="Zinc-reg_GTPase_activator"/>
</dbReference>
<dbReference type="Gene3D" id="3.40.50.300">
    <property type="entry name" value="P-loop containing nucleotide triphosphate hydrolases"/>
    <property type="match status" value="1"/>
</dbReference>
<reference evidence="8 9" key="1">
    <citation type="submission" date="2020-01" db="EMBL/GenBank/DDBJ databases">
        <title>Paenibacillus sp. nov., isolated from tomato rhizosphere.</title>
        <authorList>
            <person name="Weon H.-Y."/>
            <person name="Lee S.A."/>
        </authorList>
    </citation>
    <scope>NUCLEOTIDE SEQUENCE [LARGE SCALE GENOMIC DNA]</scope>
    <source>
        <strain evidence="8 9">12200R-189</strain>
    </source>
</reference>